<evidence type="ECO:0000313" key="3">
    <source>
        <dbReference type="EMBL" id="PON32846.1"/>
    </source>
</evidence>
<dbReference type="STRING" id="3476.A0A2P5A8I2"/>
<evidence type="ECO:0000256" key="1">
    <source>
        <dbReference type="SAM" id="MobiDB-lite"/>
    </source>
</evidence>
<evidence type="ECO:0000313" key="4">
    <source>
        <dbReference type="Proteomes" id="UP000237105"/>
    </source>
</evidence>
<dbReference type="InterPro" id="IPR002083">
    <property type="entry name" value="MATH/TRAF_dom"/>
</dbReference>
<dbReference type="OrthoDB" id="1883087at2759"/>
<dbReference type="CDD" id="cd00121">
    <property type="entry name" value="MATH"/>
    <property type="match status" value="2"/>
</dbReference>
<dbReference type="PROSITE" id="PS50144">
    <property type="entry name" value="MATH"/>
    <property type="match status" value="2"/>
</dbReference>
<protein>
    <submittedName>
        <fullName evidence="3">E3 ubiquitin-protein ligase SIN-like</fullName>
    </submittedName>
</protein>
<dbReference type="PANTHER" id="PTHR46162">
    <property type="entry name" value="TRAF-LIKE FAMILY PROTEIN"/>
    <property type="match status" value="1"/>
</dbReference>
<evidence type="ECO:0000259" key="2">
    <source>
        <dbReference type="PROSITE" id="PS50144"/>
    </source>
</evidence>
<dbReference type="Proteomes" id="UP000237105">
    <property type="component" value="Unassembled WGS sequence"/>
</dbReference>
<dbReference type="SUPFAM" id="SSF49599">
    <property type="entry name" value="TRAF domain-like"/>
    <property type="match status" value="2"/>
</dbReference>
<proteinExistence type="predicted"/>
<comment type="caution">
    <text evidence="3">The sequence shown here is derived from an EMBL/GenBank/DDBJ whole genome shotgun (WGS) entry which is preliminary data.</text>
</comment>
<gene>
    <name evidence="3" type="ORF">PanWU01x14_357760</name>
</gene>
<name>A0A2P5A8I2_PARAD</name>
<dbReference type="Gene3D" id="2.60.210.10">
    <property type="entry name" value="Apoptosis, Tumor Necrosis Factor Receptor Associated Protein 2, Chain A"/>
    <property type="match status" value="2"/>
</dbReference>
<keyword evidence="4" id="KW-1185">Reference proteome</keyword>
<feature type="domain" description="MATH" evidence="2">
    <location>
        <begin position="87"/>
        <end position="219"/>
    </location>
</feature>
<feature type="domain" description="MATH" evidence="2">
    <location>
        <begin position="239"/>
        <end position="369"/>
    </location>
</feature>
<dbReference type="PANTHER" id="PTHR46162:SF2">
    <property type="entry name" value="ANKYRIN REPEAT-CONTAINING PROTEIN-RELATED"/>
    <property type="match status" value="1"/>
</dbReference>
<feature type="region of interest" description="Disordered" evidence="1">
    <location>
        <begin position="1"/>
        <end position="37"/>
    </location>
</feature>
<accession>A0A2P5A8I2</accession>
<dbReference type="InterPro" id="IPR008974">
    <property type="entry name" value="TRAF-like"/>
</dbReference>
<dbReference type="EMBL" id="JXTB01000777">
    <property type="protein sequence ID" value="PON32846.1"/>
    <property type="molecule type" value="Genomic_DNA"/>
</dbReference>
<reference evidence="4" key="1">
    <citation type="submission" date="2016-06" db="EMBL/GenBank/DDBJ databases">
        <title>Parallel loss of symbiosis genes in relatives of nitrogen-fixing non-legume Parasponia.</title>
        <authorList>
            <person name="Van Velzen R."/>
            <person name="Holmer R."/>
            <person name="Bu F."/>
            <person name="Rutten L."/>
            <person name="Van Zeijl A."/>
            <person name="Liu W."/>
            <person name="Santuari L."/>
            <person name="Cao Q."/>
            <person name="Sharma T."/>
            <person name="Shen D."/>
            <person name="Roswanjaya Y."/>
            <person name="Wardhani T."/>
            <person name="Kalhor M.S."/>
            <person name="Jansen J."/>
            <person name="Van den Hoogen J."/>
            <person name="Gungor B."/>
            <person name="Hartog M."/>
            <person name="Hontelez J."/>
            <person name="Verver J."/>
            <person name="Yang W.-C."/>
            <person name="Schijlen E."/>
            <person name="Repin R."/>
            <person name="Schilthuizen M."/>
            <person name="Schranz E."/>
            <person name="Heidstra R."/>
            <person name="Miyata K."/>
            <person name="Fedorova E."/>
            <person name="Kohlen W."/>
            <person name="Bisseling T."/>
            <person name="Smit S."/>
            <person name="Geurts R."/>
        </authorList>
    </citation>
    <scope>NUCLEOTIDE SEQUENCE [LARGE SCALE GENOMIC DNA]</scope>
    <source>
        <strain evidence="4">cv. WU1-14</strain>
    </source>
</reference>
<dbReference type="Pfam" id="PF22486">
    <property type="entry name" value="MATH_2"/>
    <property type="match status" value="2"/>
</dbReference>
<organism evidence="3 4">
    <name type="scientific">Parasponia andersonii</name>
    <name type="common">Sponia andersonii</name>
    <dbReference type="NCBI Taxonomy" id="3476"/>
    <lineage>
        <taxon>Eukaryota</taxon>
        <taxon>Viridiplantae</taxon>
        <taxon>Streptophyta</taxon>
        <taxon>Embryophyta</taxon>
        <taxon>Tracheophyta</taxon>
        <taxon>Spermatophyta</taxon>
        <taxon>Magnoliopsida</taxon>
        <taxon>eudicotyledons</taxon>
        <taxon>Gunneridae</taxon>
        <taxon>Pentapetalae</taxon>
        <taxon>rosids</taxon>
        <taxon>fabids</taxon>
        <taxon>Rosales</taxon>
        <taxon>Cannabaceae</taxon>
        <taxon>Parasponia</taxon>
    </lineage>
</organism>
<sequence>MASPPPPPLSSYDKSSQKLNKSKDASEQVVSADHSSNDCKNLNYDIHGFGTAPFSPTASSTQTSPPPLEQSKIVALSEPILRRDALPSHHLLKIDSFSSLSKASVEKYRSEFKAGGYKWNFLLYPDGDKTKEGQDHISLYLEMVDTTSFSAGWEVYAIFNLFIFDQIRDKYVGFQDATVRRFHCMKTQCGIAKFMALETFKNPSNGYLVNDTCSFGVEVFIVKNASKVERLSMKKDPVACKVAWTFDNFSRKSFSDERYESMFFFGGGYKWRIVFYPTGYQSKGEIKNYTNISAGLELDSSTLSIGTKIFVRYILRVRDQTKGNHFERSGNYWFGHSDAGFIEFMPMAEFTDLENGFLVMDACIIEVEFEVLGLVTLE</sequence>
<dbReference type="AlphaFoldDB" id="A0A2P5A8I2"/>
<dbReference type="SMART" id="SM00061">
    <property type="entry name" value="MATH"/>
    <property type="match status" value="2"/>
</dbReference>